<sequence length="77" mass="8937">MILNRSNLSDMRFLRLEDVAEELNVKLPQVRALVKSGELPAIQIGGRGMWRVERVELENYIQHRYAQAREEVTGDLD</sequence>
<accession>A0ABQ2D689</accession>
<dbReference type="Proteomes" id="UP000606115">
    <property type="component" value="Unassembled WGS sequence"/>
</dbReference>
<name>A0ABQ2D689_9MICC</name>
<proteinExistence type="predicted"/>
<dbReference type="InterPro" id="IPR010093">
    <property type="entry name" value="SinI_DNA-bd"/>
</dbReference>
<dbReference type="NCBIfam" id="TIGR01764">
    <property type="entry name" value="excise"/>
    <property type="match status" value="1"/>
</dbReference>
<dbReference type="Pfam" id="PF12728">
    <property type="entry name" value="HTH_17"/>
    <property type="match status" value="1"/>
</dbReference>
<reference evidence="3" key="1">
    <citation type="journal article" date="2019" name="Int. J. Syst. Evol. Microbiol.">
        <title>The Global Catalogue of Microorganisms (GCM) 10K type strain sequencing project: providing services to taxonomists for standard genome sequencing and annotation.</title>
        <authorList>
            <consortium name="The Broad Institute Genomics Platform"/>
            <consortium name="The Broad Institute Genome Sequencing Center for Infectious Disease"/>
            <person name="Wu L."/>
            <person name="Ma J."/>
        </authorList>
    </citation>
    <scope>NUCLEOTIDE SEQUENCE [LARGE SCALE GENOMIC DNA]</scope>
    <source>
        <strain evidence="3">CGMCC 1.3685</strain>
    </source>
</reference>
<dbReference type="SUPFAM" id="SSF46955">
    <property type="entry name" value="Putative DNA-binding domain"/>
    <property type="match status" value="1"/>
</dbReference>
<dbReference type="EMBL" id="BMKX01000001">
    <property type="protein sequence ID" value="GGJ47404.1"/>
    <property type="molecule type" value="Genomic_DNA"/>
</dbReference>
<keyword evidence="3" id="KW-1185">Reference proteome</keyword>
<organism evidence="2 3">
    <name type="scientific">Glutamicibacter ardleyensis</name>
    <dbReference type="NCBI Taxonomy" id="225894"/>
    <lineage>
        <taxon>Bacteria</taxon>
        <taxon>Bacillati</taxon>
        <taxon>Actinomycetota</taxon>
        <taxon>Actinomycetes</taxon>
        <taxon>Micrococcales</taxon>
        <taxon>Micrococcaceae</taxon>
        <taxon>Glutamicibacter</taxon>
    </lineage>
</organism>
<feature type="domain" description="Helix-turn-helix" evidence="1">
    <location>
        <begin position="13"/>
        <end position="64"/>
    </location>
</feature>
<evidence type="ECO:0000313" key="2">
    <source>
        <dbReference type="EMBL" id="GGJ47404.1"/>
    </source>
</evidence>
<evidence type="ECO:0000313" key="3">
    <source>
        <dbReference type="Proteomes" id="UP000606115"/>
    </source>
</evidence>
<comment type="caution">
    <text evidence="2">The sequence shown here is derived from an EMBL/GenBank/DDBJ whole genome shotgun (WGS) entry which is preliminary data.</text>
</comment>
<gene>
    <name evidence="2" type="ORF">GCM10007173_02500</name>
</gene>
<evidence type="ECO:0000259" key="1">
    <source>
        <dbReference type="Pfam" id="PF12728"/>
    </source>
</evidence>
<dbReference type="InterPro" id="IPR009061">
    <property type="entry name" value="DNA-bd_dom_put_sf"/>
</dbReference>
<dbReference type="InterPro" id="IPR041657">
    <property type="entry name" value="HTH_17"/>
</dbReference>
<protein>
    <recommendedName>
        <fullName evidence="1">Helix-turn-helix domain-containing protein</fullName>
    </recommendedName>
</protein>